<dbReference type="AlphaFoldDB" id="A0A1H8U8F0"/>
<protein>
    <submittedName>
        <fullName evidence="1">Uncharacterized protein</fullName>
    </submittedName>
</protein>
<evidence type="ECO:0000313" key="1">
    <source>
        <dbReference type="EMBL" id="SEO99123.1"/>
    </source>
</evidence>
<accession>A0A1H8U8F0</accession>
<proteinExistence type="predicted"/>
<sequence>MFKNIKEFFYIVYLMFKLRDKTLTEDQLDILMFGDLKTADKRLGRVRHADGTTSYRNFAKNDK</sequence>
<keyword evidence="2" id="KW-1185">Reference proteome</keyword>
<dbReference type="RefSeq" id="WP_090322050.1">
    <property type="nucleotide sequence ID" value="NZ_FNOE01000035.1"/>
</dbReference>
<dbReference type="STRING" id="42354.SAMN05216333_13123"/>
<dbReference type="Proteomes" id="UP000198814">
    <property type="component" value="Unassembled WGS sequence"/>
</dbReference>
<name>A0A1H8U8F0_9PROT</name>
<gene>
    <name evidence="1" type="ORF">SAMN05216333_13123</name>
</gene>
<dbReference type="EMBL" id="FODO01000031">
    <property type="protein sequence ID" value="SEO99123.1"/>
    <property type="molecule type" value="Genomic_DNA"/>
</dbReference>
<evidence type="ECO:0000313" key="2">
    <source>
        <dbReference type="Proteomes" id="UP000198814"/>
    </source>
</evidence>
<reference evidence="2" key="1">
    <citation type="submission" date="2016-10" db="EMBL/GenBank/DDBJ databases">
        <authorList>
            <person name="Varghese N."/>
            <person name="Submissions S."/>
        </authorList>
    </citation>
    <scope>NUCLEOTIDE SEQUENCE [LARGE SCALE GENOMIC DNA]</scope>
    <source>
        <strain evidence="2">Nm76</strain>
    </source>
</reference>
<organism evidence="1 2">
    <name type="scientific">Nitrosomonas oligotropha</name>
    <dbReference type="NCBI Taxonomy" id="42354"/>
    <lineage>
        <taxon>Bacteria</taxon>
        <taxon>Pseudomonadati</taxon>
        <taxon>Pseudomonadota</taxon>
        <taxon>Betaproteobacteria</taxon>
        <taxon>Nitrosomonadales</taxon>
        <taxon>Nitrosomonadaceae</taxon>
        <taxon>Nitrosomonas</taxon>
    </lineage>
</organism>